<dbReference type="RefSeq" id="WP_088593277.1">
    <property type="nucleotide sequence ID" value="NZ_CP022022.1"/>
</dbReference>
<dbReference type="AlphaFoldDB" id="A0A1Z4BLE7"/>
<protein>
    <submittedName>
        <fullName evidence="1">Uncharacterized protein</fullName>
    </submittedName>
</protein>
<evidence type="ECO:0000313" key="2">
    <source>
        <dbReference type="Proteomes" id="UP000197007"/>
    </source>
</evidence>
<reference evidence="2" key="1">
    <citation type="submission" date="2017-06" db="EMBL/GenBank/DDBJ databases">
        <title>Complete genome sequence of Capnocytophaga sp. KCOM 1579 (=ChDC OS43) isolated from a human refractory periapical abscess lesion.</title>
        <authorList>
            <person name="Kook J.-K."/>
            <person name="Park S.-N."/>
            <person name="Lim Y.K."/>
            <person name="Roh H."/>
        </authorList>
    </citation>
    <scope>NUCLEOTIDE SEQUENCE [LARGE SCALE GENOMIC DNA]</scope>
    <source>
        <strain evidence="2">ChDC OS43</strain>
    </source>
</reference>
<dbReference type="EMBL" id="CP022022">
    <property type="protein sequence ID" value="ASF42090.1"/>
    <property type="molecule type" value="Genomic_DNA"/>
</dbReference>
<accession>A0A1Z4BLE7</accession>
<proteinExistence type="predicted"/>
<name>A0A1Z4BLE7_9FLAO</name>
<dbReference type="KEGG" id="capn:CBG49_02730"/>
<evidence type="ECO:0000313" key="1">
    <source>
        <dbReference type="EMBL" id="ASF42090.1"/>
    </source>
</evidence>
<keyword evidence="2" id="KW-1185">Reference proteome</keyword>
<gene>
    <name evidence="1" type="ORF">CBG49_02730</name>
</gene>
<dbReference type="Proteomes" id="UP000197007">
    <property type="component" value="Chromosome"/>
</dbReference>
<sequence>MNLGDFFNDEIRKEYAERQIDIGKALLIKIPDFNVNYSKYCVVVALNKYNIAGVIINTEINSNIFKTDDLRKLHLPILQRDHPFLKYDSFVDCSQLIKWKIEYIIEVISKKPEIVVGNVTDDLLKKIHLTITFADTITNKEKKNFGFL</sequence>
<organism evidence="1 2">
    <name type="scientific">Capnocytophaga endodontalis</name>
    <dbReference type="NCBI Taxonomy" id="2708117"/>
    <lineage>
        <taxon>Bacteria</taxon>
        <taxon>Pseudomonadati</taxon>
        <taxon>Bacteroidota</taxon>
        <taxon>Flavobacteriia</taxon>
        <taxon>Flavobacteriales</taxon>
        <taxon>Flavobacteriaceae</taxon>
        <taxon>Capnocytophaga</taxon>
    </lineage>
</organism>